<feature type="non-terminal residue" evidence="3">
    <location>
        <position position="1249"/>
    </location>
</feature>
<proteinExistence type="predicted"/>
<feature type="compositionally biased region" description="Gly residues" evidence="1">
    <location>
        <begin position="772"/>
        <end position="781"/>
    </location>
</feature>
<evidence type="ECO:0000256" key="2">
    <source>
        <dbReference type="SAM" id="Phobius"/>
    </source>
</evidence>
<evidence type="ECO:0000313" key="4">
    <source>
        <dbReference type="Proteomes" id="UP001230188"/>
    </source>
</evidence>
<feature type="region of interest" description="Disordered" evidence="1">
    <location>
        <begin position="328"/>
        <end position="351"/>
    </location>
</feature>
<feature type="region of interest" description="Disordered" evidence="1">
    <location>
        <begin position="755"/>
        <end position="807"/>
    </location>
</feature>
<name>A0AAD7UNP7_9STRA</name>
<feature type="compositionally biased region" description="Acidic residues" evidence="1">
    <location>
        <begin position="406"/>
        <end position="415"/>
    </location>
</feature>
<sequence length="1249" mass="137509">MFHRSSSVSIKAVAYATTCGGNLSSVHSVKYNWELYNVTFDEAQHESVVPSGVFSTSNDDRFFKVDEYALHVQTYVLLVTVTDTTTNANNSAYSYLNVTRASVTAVITGADRTVSRRSREVVELSAASSYDDDVATDDLGGEGSADINVTVFSTNPNATEVEKFLAFAFTSDFETVCQAVVTCATASVSDLLVDALFTVSEIADADTAILQQISIALEAVVTASPLTFAYDAAYTALFNLTYVFAMVSSEIGITSTTAISLGNTASSLLESSLFNASNVTSATNTLLDLLDAICSAQLLDAIVGEYADYVTSANLQTSAQRFMRNSTTGTARSLEPRGSAQSSADLPTSIGSDDDQTYSVWFAEVDFKQYSTVTSSHLVRFGISSTEEARRRRRRRRGRRRRRLEEEEEEEEEDADAITIDLNIYDEDASDDTAAESGNVSCACGFYGNVSYQCKDDTTVDVQCDGAPGIYEVTCPSSTSSCDVWFDGSATCDPVVGSNQSKTTTTTCRCSITSSSKVSVSTSSRETAMAKAYTSQFHDAPDAERAEYMLVAIAVIFTMCLGLVATSRVLDHRDRTGAAPDMLSRRNEQRDEAGLSSHYDELEEYRSWKWFRKELRMLHPLTSWYCYYSPSVPRYCRAWNIGFDVLTFAFGLCLETNMTRPVHPGCDAKMSQDDCDELKMPYFAGGHELCRWDLCSQTCVVREPALSQATSERYYLVVALVLFCSLPLTMLYSYLFDNYLIAPAPSLAAILRHPGGGPAAADEEDEERPRSNGGGGGGGGAASDSELRRRDDADAGAGRRGDKFPEAAAAAQRSEECSIETCEPSVDYCAPELLAPRRRRRRDEVFLEALESSKSQLARMYSVVERATATVAARFRKKRDDCSIILKKSRASREAAASQRARALAPQVCEMVVAQLGELRGLISHIESSDISERYAVLEDLQALSQELMSRWGWVGDATYFEANVVAVLRSQAELAASWHAALHEKILSCDDDDDDDDDLEEEDDEEDDAAAAKLASSSSFEARVSKMLVSFEHVARMTPLERRVVEMCRERSKFELEAPSTPPPPGEYALAWIVVVSMVAFMAYYLVASASLWGHKKSRLWLISLGISFALTYAFVLPCQLFFFSVWCPRLVVDRLTVDHPRSRRRFPFKTQTPTALTALLAMEPRAAETAAARALVSSVDDDLGAAWWIDGVPEIARDELWVPTIDTRVLVLFVGAFTFLPDFLQELVFDEIINFVPFFAAKLLPTH</sequence>
<reference evidence="3" key="1">
    <citation type="submission" date="2023-01" db="EMBL/GenBank/DDBJ databases">
        <title>Metagenome sequencing of chrysophaentin producing Chrysophaeum taylorii.</title>
        <authorList>
            <person name="Davison J."/>
            <person name="Bewley C."/>
        </authorList>
    </citation>
    <scope>NUCLEOTIDE SEQUENCE</scope>
    <source>
        <strain evidence="3">NIES-1699</strain>
    </source>
</reference>
<feature type="compositionally biased region" description="Polar residues" evidence="1">
    <location>
        <begin position="339"/>
        <end position="351"/>
    </location>
</feature>
<feature type="transmembrane region" description="Helical" evidence="2">
    <location>
        <begin position="714"/>
        <end position="735"/>
    </location>
</feature>
<keyword evidence="2" id="KW-0812">Transmembrane</keyword>
<feature type="transmembrane region" description="Helical" evidence="2">
    <location>
        <begin position="1101"/>
        <end position="1128"/>
    </location>
</feature>
<keyword evidence="2" id="KW-1133">Transmembrane helix</keyword>
<dbReference type="AlphaFoldDB" id="A0AAD7UNP7"/>
<gene>
    <name evidence="3" type="ORF">CTAYLR_009194</name>
</gene>
<feature type="compositionally biased region" description="Basic and acidic residues" evidence="1">
    <location>
        <begin position="785"/>
        <end position="805"/>
    </location>
</feature>
<keyword evidence="4" id="KW-1185">Reference proteome</keyword>
<comment type="caution">
    <text evidence="3">The sequence shown here is derived from an EMBL/GenBank/DDBJ whole genome shotgun (WGS) entry which is preliminary data.</text>
</comment>
<feature type="compositionally biased region" description="Basic residues" evidence="1">
    <location>
        <begin position="391"/>
        <end position="402"/>
    </location>
</feature>
<evidence type="ECO:0008006" key="5">
    <source>
        <dbReference type="Google" id="ProtNLM"/>
    </source>
</evidence>
<protein>
    <recommendedName>
        <fullName evidence="5">PKD/REJ-like domain-containing protein</fullName>
    </recommendedName>
</protein>
<feature type="transmembrane region" description="Helical" evidence="2">
    <location>
        <begin position="1070"/>
        <end position="1089"/>
    </location>
</feature>
<evidence type="ECO:0000256" key="1">
    <source>
        <dbReference type="SAM" id="MobiDB-lite"/>
    </source>
</evidence>
<dbReference type="Proteomes" id="UP001230188">
    <property type="component" value="Unassembled WGS sequence"/>
</dbReference>
<accession>A0AAD7UNP7</accession>
<feature type="transmembrane region" description="Helical" evidence="2">
    <location>
        <begin position="548"/>
        <end position="566"/>
    </location>
</feature>
<feature type="region of interest" description="Disordered" evidence="1">
    <location>
        <begin position="389"/>
        <end position="415"/>
    </location>
</feature>
<dbReference type="EMBL" id="JAQMWT010000065">
    <property type="protein sequence ID" value="KAJ8611725.1"/>
    <property type="molecule type" value="Genomic_DNA"/>
</dbReference>
<organism evidence="3 4">
    <name type="scientific">Chrysophaeum taylorii</name>
    <dbReference type="NCBI Taxonomy" id="2483200"/>
    <lineage>
        <taxon>Eukaryota</taxon>
        <taxon>Sar</taxon>
        <taxon>Stramenopiles</taxon>
        <taxon>Ochrophyta</taxon>
        <taxon>Pelagophyceae</taxon>
        <taxon>Pelagomonadales</taxon>
        <taxon>Pelagomonadaceae</taxon>
        <taxon>Chrysophaeum</taxon>
    </lineage>
</organism>
<keyword evidence="2" id="KW-0472">Membrane</keyword>
<evidence type="ECO:0000313" key="3">
    <source>
        <dbReference type="EMBL" id="KAJ8611725.1"/>
    </source>
</evidence>